<gene>
    <name evidence="9" type="ORF">GCM10023196_092040</name>
</gene>
<dbReference type="InterPro" id="IPR036819">
    <property type="entry name" value="Subtilisin_inhibitor-like_sf"/>
</dbReference>
<reference evidence="10" key="1">
    <citation type="journal article" date="2019" name="Int. J. Syst. Evol. Microbiol.">
        <title>The Global Catalogue of Microorganisms (GCM) 10K type strain sequencing project: providing services to taxonomists for standard genome sequencing and annotation.</title>
        <authorList>
            <consortium name="The Broad Institute Genomics Platform"/>
            <consortium name="The Broad Institute Genome Sequencing Center for Infectious Disease"/>
            <person name="Wu L."/>
            <person name="Ma J."/>
        </authorList>
    </citation>
    <scope>NUCLEOTIDE SEQUENCE [LARGE SCALE GENOMIC DNA]</scope>
    <source>
        <strain evidence="10">JCM 17939</strain>
    </source>
</reference>
<dbReference type="SUPFAM" id="SSF55399">
    <property type="entry name" value="Subtilisin inhibitor"/>
    <property type="match status" value="1"/>
</dbReference>
<protein>
    <recommendedName>
        <fullName evidence="8">Subtilisin inhibitor domain-containing protein</fullName>
    </recommendedName>
</protein>
<organism evidence="9 10">
    <name type="scientific">Actinoallomurus vinaceus</name>
    <dbReference type="NCBI Taxonomy" id="1080074"/>
    <lineage>
        <taxon>Bacteria</taxon>
        <taxon>Bacillati</taxon>
        <taxon>Actinomycetota</taxon>
        <taxon>Actinomycetes</taxon>
        <taxon>Streptosporangiales</taxon>
        <taxon>Thermomonosporaceae</taxon>
        <taxon>Actinoallomurus</taxon>
    </lineage>
</organism>
<dbReference type="Pfam" id="PF00720">
    <property type="entry name" value="SSI"/>
    <property type="match status" value="1"/>
</dbReference>
<dbReference type="InterPro" id="IPR023549">
    <property type="entry name" value="Subtilisin_inhibitor"/>
</dbReference>
<evidence type="ECO:0000256" key="4">
    <source>
        <dbReference type="ARBA" id="ARBA00022690"/>
    </source>
</evidence>
<evidence type="ECO:0000256" key="5">
    <source>
        <dbReference type="ARBA" id="ARBA00022900"/>
    </source>
</evidence>
<comment type="caution">
    <text evidence="9">The sequence shown here is derived from an EMBL/GenBank/DDBJ whole genome shotgun (WGS) entry which is preliminary data.</text>
</comment>
<evidence type="ECO:0000256" key="6">
    <source>
        <dbReference type="ARBA" id="ARBA00023157"/>
    </source>
</evidence>
<evidence type="ECO:0000259" key="8">
    <source>
        <dbReference type="Pfam" id="PF00720"/>
    </source>
</evidence>
<keyword evidence="3" id="KW-0964">Secreted</keyword>
<comment type="similarity">
    <text evidence="2">Belongs to the protease inhibitor I16 (SSI) family.</text>
</comment>
<feature type="region of interest" description="Disordered" evidence="7">
    <location>
        <begin position="1"/>
        <end position="59"/>
    </location>
</feature>
<name>A0ABP8UQB4_9ACTN</name>
<proteinExistence type="inferred from homology"/>
<evidence type="ECO:0000313" key="10">
    <source>
        <dbReference type="Proteomes" id="UP001501442"/>
    </source>
</evidence>
<comment type="subcellular location">
    <subcellularLocation>
        <location evidence="1">Secreted</location>
    </subcellularLocation>
</comment>
<sequence length="143" mass="14577">MLGGCGSGKDTATVKPSGPSTSAPGSSAPGQAGKTRLTITVRDSQTSQPKTRTLTCDPVGGDLPKAKEACAALATAAATGKDPFAPTPKNVMCTQIYGGPETATVTGTWNGKKVDATFSRKNGCEIKRWGTLALLFGSHPPVR</sequence>
<evidence type="ECO:0000256" key="3">
    <source>
        <dbReference type="ARBA" id="ARBA00022525"/>
    </source>
</evidence>
<evidence type="ECO:0000256" key="2">
    <source>
        <dbReference type="ARBA" id="ARBA00010472"/>
    </source>
</evidence>
<keyword evidence="10" id="KW-1185">Reference proteome</keyword>
<feature type="domain" description="Subtilisin inhibitor" evidence="8">
    <location>
        <begin position="36"/>
        <end position="115"/>
    </location>
</feature>
<keyword evidence="4" id="KW-0646">Protease inhibitor</keyword>
<dbReference type="EMBL" id="BAABHK010000020">
    <property type="protein sequence ID" value="GAA4637600.1"/>
    <property type="molecule type" value="Genomic_DNA"/>
</dbReference>
<dbReference type="Gene3D" id="3.30.350.10">
    <property type="entry name" value="Subtilisin inhibitor-like"/>
    <property type="match status" value="1"/>
</dbReference>
<evidence type="ECO:0000313" key="9">
    <source>
        <dbReference type="EMBL" id="GAA4637600.1"/>
    </source>
</evidence>
<dbReference type="Proteomes" id="UP001501442">
    <property type="component" value="Unassembled WGS sequence"/>
</dbReference>
<feature type="compositionally biased region" description="Polar residues" evidence="7">
    <location>
        <begin position="37"/>
        <end position="54"/>
    </location>
</feature>
<evidence type="ECO:0000256" key="1">
    <source>
        <dbReference type="ARBA" id="ARBA00004613"/>
    </source>
</evidence>
<feature type="compositionally biased region" description="Low complexity" evidence="7">
    <location>
        <begin position="16"/>
        <end position="33"/>
    </location>
</feature>
<evidence type="ECO:0000256" key="7">
    <source>
        <dbReference type="SAM" id="MobiDB-lite"/>
    </source>
</evidence>
<keyword evidence="6" id="KW-1015">Disulfide bond</keyword>
<accession>A0ABP8UQB4</accession>
<keyword evidence="5" id="KW-0722">Serine protease inhibitor</keyword>